<dbReference type="EMBL" id="BGPR01007177">
    <property type="protein sequence ID" value="GBN24911.1"/>
    <property type="molecule type" value="Genomic_DNA"/>
</dbReference>
<evidence type="ECO:0000313" key="1">
    <source>
        <dbReference type="EMBL" id="GBN24911.1"/>
    </source>
</evidence>
<organism evidence="1 2">
    <name type="scientific">Araneus ventricosus</name>
    <name type="common">Orbweaver spider</name>
    <name type="synonym">Epeira ventricosa</name>
    <dbReference type="NCBI Taxonomy" id="182803"/>
    <lineage>
        <taxon>Eukaryota</taxon>
        <taxon>Metazoa</taxon>
        <taxon>Ecdysozoa</taxon>
        <taxon>Arthropoda</taxon>
        <taxon>Chelicerata</taxon>
        <taxon>Arachnida</taxon>
        <taxon>Araneae</taxon>
        <taxon>Araneomorphae</taxon>
        <taxon>Entelegynae</taxon>
        <taxon>Araneoidea</taxon>
        <taxon>Araneidae</taxon>
        <taxon>Araneus</taxon>
    </lineage>
</organism>
<proteinExistence type="predicted"/>
<dbReference type="AlphaFoldDB" id="A0A4Y2MCU6"/>
<sequence length="110" mass="12298">MYQTKSSLTNLHFPTILCQNGLSPPFCATRSQIDFTFSASFAKISVSIKIPFCDYFARTWRFRLVKQSYMWAGGWLGRAGGGALGADTSTWWALGSLASVAYEVKKLHLY</sequence>
<protein>
    <submittedName>
        <fullName evidence="1">Uncharacterized protein</fullName>
    </submittedName>
</protein>
<evidence type="ECO:0000313" key="2">
    <source>
        <dbReference type="Proteomes" id="UP000499080"/>
    </source>
</evidence>
<accession>A0A4Y2MCU6</accession>
<gene>
    <name evidence="1" type="ORF">AVEN_189080_1</name>
</gene>
<comment type="caution">
    <text evidence="1">The sequence shown here is derived from an EMBL/GenBank/DDBJ whole genome shotgun (WGS) entry which is preliminary data.</text>
</comment>
<name>A0A4Y2MCU6_ARAVE</name>
<dbReference type="Proteomes" id="UP000499080">
    <property type="component" value="Unassembled WGS sequence"/>
</dbReference>
<reference evidence="1 2" key="1">
    <citation type="journal article" date="2019" name="Sci. Rep.">
        <title>Orb-weaving spider Araneus ventricosus genome elucidates the spidroin gene catalogue.</title>
        <authorList>
            <person name="Kono N."/>
            <person name="Nakamura H."/>
            <person name="Ohtoshi R."/>
            <person name="Moran D.A.P."/>
            <person name="Shinohara A."/>
            <person name="Yoshida Y."/>
            <person name="Fujiwara M."/>
            <person name="Mori M."/>
            <person name="Tomita M."/>
            <person name="Arakawa K."/>
        </authorList>
    </citation>
    <scope>NUCLEOTIDE SEQUENCE [LARGE SCALE GENOMIC DNA]</scope>
</reference>
<keyword evidence="2" id="KW-1185">Reference proteome</keyword>